<organism evidence="1">
    <name type="scientific">Rhipicephalus zambeziensis</name>
    <dbReference type="NCBI Taxonomy" id="60191"/>
    <lineage>
        <taxon>Eukaryota</taxon>
        <taxon>Metazoa</taxon>
        <taxon>Ecdysozoa</taxon>
        <taxon>Arthropoda</taxon>
        <taxon>Chelicerata</taxon>
        <taxon>Arachnida</taxon>
        <taxon>Acari</taxon>
        <taxon>Parasitiformes</taxon>
        <taxon>Ixodida</taxon>
        <taxon>Ixodoidea</taxon>
        <taxon>Ixodidae</taxon>
        <taxon>Rhipicephalinae</taxon>
        <taxon>Rhipicephalus</taxon>
        <taxon>Rhipicephalus</taxon>
    </lineage>
</organism>
<accession>A0A224Y677</accession>
<name>A0A224Y677_9ACAR</name>
<dbReference type="EMBL" id="GFPF01001911">
    <property type="protein sequence ID" value="MAA13057.1"/>
    <property type="molecule type" value="Transcribed_RNA"/>
</dbReference>
<evidence type="ECO:0000313" key="1">
    <source>
        <dbReference type="EMBL" id="MAA13057.1"/>
    </source>
</evidence>
<sequence length="173" mass="19907">MLLLQKHVVQRHTGVDVGLLLLGRITDDIVQTRGRVAYQLRLERRVCHRFEFLMLARRLHHSEATKTFSPERDRKFLSVIEERSALVVHVCGLARAPRPLPLRKSEAPTPIRLFPQHPRAALEHTHTTATTTHYDHANAARFLRTLAMMILSLLSRCGCHRRVDAACRYLVAR</sequence>
<reference evidence="1" key="1">
    <citation type="journal article" date="2017" name="Parasit. Vectors">
        <title>Sialotranscriptomics of Rhipicephalus zambeziensis reveals intricate expression profiles of secretory proteins and suggests tight temporal transcriptional regulation during blood-feeding.</title>
        <authorList>
            <person name="de Castro M.H."/>
            <person name="de Klerk D."/>
            <person name="Pienaar R."/>
            <person name="Rees D.J.G."/>
            <person name="Mans B.J."/>
        </authorList>
    </citation>
    <scope>NUCLEOTIDE SEQUENCE</scope>
    <source>
        <tissue evidence="1">Salivary glands</tissue>
    </source>
</reference>
<dbReference type="AlphaFoldDB" id="A0A224Y677"/>
<protein>
    <submittedName>
        <fullName evidence="1">Uncharacterized protein</fullName>
    </submittedName>
</protein>
<proteinExistence type="predicted"/>